<gene>
    <name evidence="1" type="ORF">BDA96_08G177000</name>
</gene>
<organism evidence="1 2">
    <name type="scientific">Sorghum bicolor</name>
    <name type="common">Sorghum</name>
    <name type="synonym">Sorghum vulgare</name>
    <dbReference type="NCBI Taxonomy" id="4558"/>
    <lineage>
        <taxon>Eukaryota</taxon>
        <taxon>Viridiplantae</taxon>
        <taxon>Streptophyta</taxon>
        <taxon>Embryophyta</taxon>
        <taxon>Tracheophyta</taxon>
        <taxon>Spermatophyta</taxon>
        <taxon>Magnoliopsida</taxon>
        <taxon>Liliopsida</taxon>
        <taxon>Poales</taxon>
        <taxon>Poaceae</taxon>
        <taxon>PACMAD clade</taxon>
        <taxon>Panicoideae</taxon>
        <taxon>Andropogonodae</taxon>
        <taxon>Andropogoneae</taxon>
        <taxon>Sorghinae</taxon>
        <taxon>Sorghum</taxon>
    </lineage>
</organism>
<accession>A0A921U7G3</accession>
<dbReference type="EMBL" id="CM027687">
    <property type="protein sequence ID" value="KAG0521622.1"/>
    <property type="molecule type" value="Genomic_DNA"/>
</dbReference>
<reference evidence="1" key="1">
    <citation type="journal article" date="2019" name="BMC Genomics">
        <title>A new reference genome for Sorghum bicolor reveals high levels of sequence similarity between sweet and grain genotypes: implications for the genetics of sugar metabolism.</title>
        <authorList>
            <person name="Cooper E.A."/>
            <person name="Brenton Z.W."/>
            <person name="Flinn B.S."/>
            <person name="Jenkins J."/>
            <person name="Shu S."/>
            <person name="Flowers D."/>
            <person name="Luo F."/>
            <person name="Wang Y."/>
            <person name="Xia P."/>
            <person name="Barry K."/>
            <person name="Daum C."/>
            <person name="Lipzen A."/>
            <person name="Yoshinaga Y."/>
            <person name="Schmutz J."/>
            <person name="Saski C."/>
            <person name="Vermerris W."/>
            <person name="Kresovich S."/>
        </authorList>
    </citation>
    <scope>NUCLEOTIDE SEQUENCE</scope>
</reference>
<evidence type="ECO:0000313" key="1">
    <source>
        <dbReference type="EMBL" id="KAG0521622.1"/>
    </source>
</evidence>
<protein>
    <submittedName>
        <fullName evidence="1">Uncharacterized protein</fullName>
    </submittedName>
</protein>
<reference evidence="1" key="2">
    <citation type="submission" date="2020-10" db="EMBL/GenBank/DDBJ databases">
        <authorList>
            <person name="Cooper E.A."/>
            <person name="Brenton Z.W."/>
            <person name="Flinn B.S."/>
            <person name="Jenkins J."/>
            <person name="Shu S."/>
            <person name="Flowers D."/>
            <person name="Luo F."/>
            <person name="Wang Y."/>
            <person name="Xia P."/>
            <person name="Barry K."/>
            <person name="Daum C."/>
            <person name="Lipzen A."/>
            <person name="Yoshinaga Y."/>
            <person name="Schmutz J."/>
            <person name="Saski C."/>
            <person name="Vermerris W."/>
            <person name="Kresovich S."/>
        </authorList>
    </citation>
    <scope>NUCLEOTIDE SEQUENCE</scope>
</reference>
<name>A0A921U7G3_SORBI</name>
<comment type="caution">
    <text evidence="1">The sequence shown here is derived from an EMBL/GenBank/DDBJ whole genome shotgun (WGS) entry which is preliminary data.</text>
</comment>
<dbReference type="Proteomes" id="UP000807115">
    <property type="component" value="Chromosome 8"/>
</dbReference>
<evidence type="ECO:0000313" key="2">
    <source>
        <dbReference type="Proteomes" id="UP000807115"/>
    </source>
</evidence>
<sequence>MDDFCYIADNTYTKQVFKMESGGLNVLKFEMANSTTKMFLRMFIGSAK</sequence>
<dbReference type="Gene3D" id="1.10.472.10">
    <property type="entry name" value="Cyclin-like"/>
    <property type="match status" value="2"/>
</dbReference>
<dbReference type="AlphaFoldDB" id="A0A921U7G3"/>
<proteinExistence type="predicted"/>